<dbReference type="EMBL" id="JABZEO010000007">
    <property type="protein sequence ID" value="NVZ10080.1"/>
    <property type="molecule type" value="Genomic_DNA"/>
</dbReference>
<proteinExistence type="predicted"/>
<accession>A0A850RGN6</accession>
<dbReference type="Proteomes" id="UP000592294">
    <property type="component" value="Unassembled WGS sequence"/>
</dbReference>
<keyword evidence="2" id="KW-1185">Reference proteome</keyword>
<reference evidence="1 2" key="1">
    <citation type="submission" date="2020-06" db="EMBL/GenBank/DDBJ databases">
        <title>Whole-genome sequence of Allochromatium humboldtianum DSM 21881, type strain.</title>
        <authorList>
            <person name="Kyndt J.A."/>
            <person name="Meyer T.E."/>
        </authorList>
    </citation>
    <scope>NUCLEOTIDE SEQUENCE [LARGE SCALE GENOMIC DNA]</scope>
    <source>
        <strain evidence="1 2">DSM 21881</strain>
    </source>
</reference>
<dbReference type="Pfam" id="PF11994">
    <property type="entry name" value="DUF3489"/>
    <property type="match status" value="1"/>
</dbReference>
<evidence type="ECO:0000313" key="1">
    <source>
        <dbReference type="EMBL" id="NVZ10080.1"/>
    </source>
</evidence>
<dbReference type="InterPro" id="IPR021880">
    <property type="entry name" value="DUF3489"/>
</dbReference>
<evidence type="ECO:0000313" key="2">
    <source>
        <dbReference type="Proteomes" id="UP000592294"/>
    </source>
</evidence>
<organism evidence="1 2">
    <name type="scientific">Allochromatium humboldtianum</name>
    <dbReference type="NCBI Taxonomy" id="504901"/>
    <lineage>
        <taxon>Bacteria</taxon>
        <taxon>Pseudomonadati</taxon>
        <taxon>Pseudomonadota</taxon>
        <taxon>Gammaproteobacteria</taxon>
        <taxon>Chromatiales</taxon>
        <taxon>Chromatiaceae</taxon>
        <taxon>Allochromatium</taxon>
    </lineage>
</organism>
<dbReference type="RefSeq" id="WP_176976813.1">
    <property type="nucleotide sequence ID" value="NZ_JABZEO010000007.1"/>
</dbReference>
<name>A0A850RGN6_9GAMM</name>
<sequence length="202" mass="21656">MSAQTTPITERQLDLITRAHCDAGGLIEPLLDLKGGAKLKMIASLAQRGLIEQMDGQWRITRAAIAIIKGEAQPEDVLPPMRTTAVTAPPLADDPELEAAVTAAEASWQQEQPDTTPKRGREHSKQALVIEMLKRPEGATIAQISEATGWQHHTIRGTFAGALKKKLGLTIVSEKIEGPAGTPGAGQRLYRIAEDATEEATA</sequence>
<dbReference type="AlphaFoldDB" id="A0A850RGN6"/>
<gene>
    <name evidence="1" type="ORF">HW932_12500</name>
</gene>
<protein>
    <submittedName>
        <fullName evidence="1">DUF3489 domain-containing protein</fullName>
    </submittedName>
</protein>
<comment type="caution">
    <text evidence="1">The sequence shown here is derived from an EMBL/GenBank/DDBJ whole genome shotgun (WGS) entry which is preliminary data.</text>
</comment>